<evidence type="ECO:0000313" key="2">
    <source>
        <dbReference type="EMBL" id="OSI15408.1"/>
    </source>
</evidence>
<dbReference type="RefSeq" id="WP_245945465.1">
    <property type="nucleotide sequence ID" value="NZ_CAUJPZ010000022.1"/>
</dbReference>
<dbReference type="EMBL" id="MTBO01000023">
    <property type="protein sequence ID" value="OSI15408.1"/>
    <property type="molecule type" value="Genomic_DNA"/>
</dbReference>
<proteinExistence type="predicted"/>
<gene>
    <name evidence="2" type="ORF">BWD09_08805</name>
</gene>
<dbReference type="AlphaFoldDB" id="A0A1X3D674"/>
<comment type="caution">
    <text evidence="2">The sequence shown here is derived from an EMBL/GenBank/DDBJ whole genome shotgun (WGS) entry which is preliminary data.</text>
</comment>
<name>A0A1X3D674_9NEIS</name>
<dbReference type="Proteomes" id="UP000193118">
    <property type="component" value="Unassembled WGS sequence"/>
</dbReference>
<keyword evidence="3" id="KW-1185">Reference proteome</keyword>
<keyword evidence="1" id="KW-0472">Membrane</keyword>
<keyword evidence="1" id="KW-1133">Transmembrane helix</keyword>
<dbReference type="Pfam" id="PF11196">
    <property type="entry name" value="DUF2834"/>
    <property type="match status" value="1"/>
</dbReference>
<organism evidence="2 3">
    <name type="scientific">Neisseria dentiae</name>
    <dbReference type="NCBI Taxonomy" id="194197"/>
    <lineage>
        <taxon>Bacteria</taxon>
        <taxon>Pseudomonadati</taxon>
        <taxon>Pseudomonadota</taxon>
        <taxon>Betaproteobacteria</taxon>
        <taxon>Neisseriales</taxon>
        <taxon>Neisseriaceae</taxon>
        <taxon>Neisseria</taxon>
    </lineage>
</organism>
<feature type="transmembrane region" description="Helical" evidence="1">
    <location>
        <begin position="55"/>
        <end position="73"/>
    </location>
</feature>
<evidence type="ECO:0000256" key="1">
    <source>
        <dbReference type="SAM" id="Phobius"/>
    </source>
</evidence>
<dbReference type="GeneID" id="94580278"/>
<reference evidence="3" key="1">
    <citation type="submission" date="2017-01" db="EMBL/GenBank/DDBJ databases">
        <authorList>
            <person name="Wolfgang W.J."/>
            <person name="Cole J."/>
            <person name="Wroblewski D."/>
            <person name="Mcginnis J."/>
            <person name="Musser K.A."/>
        </authorList>
    </citation>
    <scope>NUCLEOTIDE SEQUENCE [LARGE SCALE GENOMIC DNA]</scope>
    <source>
        <strain evidence="3">DSM 19151</strain>
    </source>
</reference>
<dbReference type="InterPro" id="IPR021362">
    <property type="entry name" value="DUF2834"/>
</dbReference>
<accession>A0A1X3D674</accession>
<protein>
    <submittedName>
        <fullName evidence="2">Uncharacterized protein</fullName>
    </submittedName>
</protein>
<evidence type="ECO:0000313" key="3">
    <source>
        <dbReference type="Proteomes" id="UP000193118"/>
    </source>
</evidence>
<keyword evidence="1" id="KW-0812">Transmembrane</keyword>
<sequence>MPWFTDYDMNMLVLIQQIAADRLSAFAWLDVLVSGEKGVFVAIESRRLKMRHGPWAAMSAAVITTGSALWHFYGTLGTIDGGLYPVQA</sequence>